<dbReference type="InterPro" id="IPR035647">
    <property type="entry name" value="EFG_III/V"/>
</dbReference>
<sequence>MNYKTVYQGASAEIVEKKSRFIADVFPVSSTEEAMEYLEKVKRQYWDARHHCWAYVTGVENVQERCSDDGEPSGTAGKPILEVIRGQGLHNVLIVVTRYFGGTLLGTGGLVRAYTAASREGLSHSKIITRIYGFKLKISTDYTGLGKIQYLLAQKNIPLLDTAYTDSVEITALVSQEEEKHITKEIIEGTNGKSQIQKEGECWYAVVDGEVVFE</sequence>
<dbReference type="Pfam" id="PF09186">
    <property type="entry name" value="DUF1949"/>
    <property type="match status" value="1"/>
</dbReference>
<evidence type="ECO:0000313" key="5">
    <source>
        <dbReference type="Proteomes" id="UP000095544"/>
    </source>
</evidence>
<proteinExistence type="inferred from homology"/>
<dbReference type="InterPro" id="IPR001498">
    <property type="entry name" value="Impact_N"/>
</dbReference>
<dbReference type="OrthoDB" id="9813771at2"/>
<evidence type="ECO:0000259" key="3">
    <source>
        <dbReference type="Pfam" id="PF09186"/>
    </source>
</evidence>
<protein>
    <submittedName>
        <fullName evidence="4">IMPACT family member yigZ</fullName>
    </submittedName>
</protein>
<dbReference type="InterPro" id="IPR023582">
    <property type="entry name" value="Impact"/>
</dbReference>
<evidence type="ECO:0000256" key="1">
    <source>
        <dbReference type="ARBA" id="ARBA00007665"/>
    </source>
</evidence>
<accession>A0A174F3K5</accession>
<evidence type="ECO:0000313" key="4">
    <source>
        <dbReference type="EMBL" id="CUO44157.1"/>
    </source>
</evidence>
<dbReference type="InterPro" id="IPR015269">
    <property type="entry name" value="UPF0029_Impact_C"/>
</dbReference>
<feature type="domain" description="UPF0029" evidence="3">
    <location>
        <begin position="139"/>
        <end position="193"/>
    </location>
</feature>
<dbReference type="EMBL" id="CYZU01000018">
    <property type="protein sequence ID" value="CUO44157.1"/>
    <property type="molecule type" value="Genomic_DNA"/>
</dbReference>
<dbReference type="Gene3D" id="3.30.70.240">
    <property type="match status" value="1"/>
</dbReference>
<gene>
    <name evidence="4" type="primary">yigZ</name>
    <name evidence="4" type="ORF">ERS852491_02221</name>
</gene>
<dbReference type="GO" id="GO:0005737">
    <property type="term" value="C:cytoplasm"/>
    <property type="evidence" value="ECO:0007669"/>
    <property type="project" value="TreeGrafter"/>
</dbReference>
<feature type="domain" description="Impact N-terminal" evidence="2">
    <location>
        <begin position="17"/>
        <end position="121"/>
    </location>
</feature>
<dbReference type="InterPro" id="IPR036956">
    <property type="entry name" value="Impact_N_sf"/>
</dbReference>
<dbReference type="SUPFAM" id="SSF54980">
    <property type="entry name" value="EF-G C-terminal domain-like"/>
    <property type="match status" value="1"/>
</dbReference>
<dbReference type="SUPFAM" id="SSF54211">
    <property type="entry name" value="Ribosomal protein S5 domain 2-like"/>
    <property type="match status" value="1"/>
</dbReference>
<comment type="similarity">
    <text evidence="1">Belongs to the IMPACT family.</text>
</comment>
<dbReference type="PANTHER" id="PTHR16301">
    <property type="entry name" value="IMPACT-RELATED"/>
    <property type="match status" value="1"/>
</dbReference>
<reference evidence="4 5" key="1">
    <citation type="submission" date="2015-09" db="EMBL/GenBank/DDBJ databases">
        <authorList>
            <consortium name="Pathogen Informatics"/>
        </authorList>
    </citation>
    <scope>NUCLEOTIDE SEQUENCE [LARGE SCALE GENOMIC DNA]</scope>
    <source>
        <strain evidence="4 5">2789STDY5834876</strain>
    </source>
</reference>
<dbReference type="InterPro" id="IPR015796">
    <property type="entry name" value="Impact_YigZ-like"/>
</dbReference>
<dbReference type="GO" id="GO:0006446">
    <property type="term" value="P:regulation of translational initiation"/>
    <property type="evidence" value="ECO:0007669"/>
    <property type="project" value="TreeGrafter"/>
</dbReference>
<dbReference type="PANTHER" id="PTHR16301:SF20">
    <property type="entry name" value="IMPACT FAMILY MEMBER YIGZ"/>
    <property type="match status" value="1"/>
</dbReference>
<dbReference type="PROSITE" id="PS00910">
    <property type="entry name" value="UPF0029"/>
    <property type="match status" value="1"/>
</dbReference>
<dbReference type="Gene3D" id="3.30.230.30">
    <property type="entry name" value="Impact, N-terminal domain"/>
    <property type="match status" value="1"/>
</dbReference>
<evidence type="ECO:0000259" key="2">
    <source>
        <dbReference type="Pfam" id="PF01205"/>
    </source>
</evidence>
<dbReference type="STRING" id="39482.ERS852491_02221"/>
<dbReference type="Pfam" id="PF01205">
    <property type="entry name" value="Impact_N"/>
    <property type="match status" value="1"/>
</dbReference>
<dbReference type="AlphaFoldDB" id="A0A174F3K5"/>
<organism evidence="4 5">
    <name type="scientific">Faecalicatena contorta</name>
    <dbReference type="NCBI Taxonomy" id="39482"/>
    <lineage>
        <taxon>Bacteria</taxon>
        <taxon>Bacillati</taxon>
        <taxon>Bacillota</taxon>
        <taxon>Clostridia</taxon>
        <taxon>Lachnospirales</taxon>
        <taxon>Lachnospiraceae</taxon>
        <taxon>Faecalicatena</taxon>
    </lineage>
</organism>
<name>A0A174F3K5_9FIRM</name>
<dbReference type="RefSeq" id="WP_055153095.1">
    <property type="nucleotide sequence ID" value="NZ_CYZU01000018.1"/>
</dbReference>
<dbReference type="NCBIfam" id="TIGR00257">
    <property type="entry name" value="IMPACT_YIGZ"/>
    <property type="match status" value="1"/>
</dbReference>
<dbReference type="Proteomes" id="UP000095544">
    <property type="component" value="Unassembled WGS sequence"/>
</dbReference>
<dbReference type="InterPro" id="IPR020568">
    <property type="entry name" value="Ribosomal_Su5_D2-typ_SF"/>
</dbReference>
<dbReference type="InterPro" id="IPR020569">
    <property type="entry name" value="UPF0029_Impact_CS"/>
</dbReference>